<name>A0A9X3S7Y6_9ACTN</name>
<feature type="signal peptide" evidence="1">
    <location>
        <begin position="1"/>
        <end position="35"/>
    </location>
</feature>
<keyword evidence="4" id="KW-1185">Reference proteome</keyword>
<dbReference type="SUPFAM" id="SSF56300">
    <property type="entry name" value="Metallo-dependent phosphatases"/>
    <property type="match status" value="1"/>
</dbReference>
<dbReference type="RefSeq" id="WP_270025893.1">
    <property type="nucleotide sequence ID" value="NZ_JAPDDP010000023.1"/>
</dbReference>
<evidence type="ECO:0000256" key="1">
    <source>
        <dbReference type="SAM" id="SignalP"/>
    </source>
</evidence>
<dbReference type="AlphaFoldDB" id="A0A9X3S7Y6"/>
<dbReference type="Gene3D" id="3.60.21.10">
    <property type="match status" value="1"/>
</dbReference>
<organism evidence="3 4">
    <name type="scientific">Solirubrobacter phytolaccae</name>
    <dbReference type="NCBI Taxonomy" id="1404360"/>
    <lineage>
        <taxon>Bacteria</taxon>
        <taxon>Bacillati</taxon>
        <taxon>Actinomycetota</taxon>
        <taxon>Thermoleophilia</taxon>
        <taxon>Solirubrobacterales</taxon>
        <taxon>Solirubrobacteraceae</taxon>
        <taxon>Solirubrobacter</taxon>
    </lineage>
</organism>
<evidence type="ECO:0000313" key="4">
    <source>
        <dbReference type="Proteomes" id="UP001147653"/>
    </source>
</evidence>
<proteinExistence type="predicted"/>
<dbReference type="EMBL" id="JAPDDP010000023">
    <property type="protein sequence ID" value="MDA0181564.1"/>
    <property type="molecule type" value="Genomic_DNA"/>
</dbReference>
<dbReference type="InterPro" id="IPR004843">
    <property type="entry name" value="Calcineurin-like_PHP"/>
</dbReference>
<evidence type="ECO:0000259" key="2">
    <source>
        <dbReference type="Pfam" id="PF00149"/>
    </source>
</evidence>
<dbReference type="PANTHER" id="PTHR43143:SF1">
    <property type="entry name" value="SERINE_THREONINE-PROTEIN PHOSPHATASE CPPED1"/>
    <property type="match status" value="1"/>
</dbReference>
<dbReference type="GO" id="GO:0016787">
    <property type="term" value="F:hydrolase activity"/>
    <property type="evidence" value="ECO:0007669"/>
    <property type="project" value="InterPro"/>
</dbReference>
<protein>
    <submittedName>
        <fullName evidence="3">Metallophosphoesterase</fullName>
    </submittedName>
</protein>
<evidence type="ECO:0000313" key="3">
    <source>
        <dbReference type="EMBL" id="MDA0181564.1"/>
    </source>
</evidence>
<feature type="chain" id="PRO_5040735766" evidence="1">
    <location>
        <begin position="36"/>
        <end position="477"/>
    </location>
</feature>
<sequence length="477" mass="51662">MSAPRTRRPARAAHGVRAAAAAALAAAALVLPACGDDSRPAATGGDSTLKSTLVDSGGDGFLEAGPGEPLRNRGNTAKLGRTLVTFGQLTDTHVRDEESPARVPFMDRIGAPFTSTFRPQEAFSTQTLDAAVRALNRQNPDAVFVTGDITDNAQRNELALAIKTLEGGRVNPDSGRPGYRGVQQPDSADPFYYRPDFDAPSHPGAIGDAQRAFTAEGLKAPFYALVGNHDVLAQGEVPPTDAINAYATGDQMVQSLDPELLDRLPQEEIDAKQATEALLSNPFQLPSVTVPTDEQRHLVEPGEAERELGHPSMDYTVDLTDRVRAVTVDTVNRDGTSRARINPEQLQRLDQQLDTDRFVVVFSHNPLTPEALAVLDRHPNVVASVAGNSHRNRITQHGRFWQISTSSLADFPQQSRMFRLRETTNGVALETWMVDHDGKGLAGTSRELAYLDAQGGRPQDFAGTRQDRNARLFVQAP</sequence>
<gene>
    <name evidence="3" type="ORF">OJ997_14765</name>
</gene>
<accession>A0A9X3S7Y6</accession>
<dbReference type="InterPro" id="IPR051918">
    <property type="entry name" value="STPP_CPPED1"/>
</dbReference>
<dbReference type="Pfam" id="PF00149">
    <property type="entry name" value="Metallophos"/>
    <property type="match status" value="1"/>
</dbReference>
<reference evidence="3" key="1">
    <citation type="submission" date="2022-10" db="EMBL/GenBank/DDBJ databases">
        <title>The WGS of Solirubrobacter phytolaccae KCTC 29190.</title>
        <authorList>
            <person name="Jiang Z."/>
        </authorList>
    </citation>
    <scope>NUCLEOTIDE SEQUENCE</scope>
    <source>
        <strain evidence="3">KCTC 29190</strain>
    </source>
</reference>
<dbReference type="Proteomes" id="UP001147653">
    <property type="component" value="Unassembled WGS sequence"/>
</dbReference>
<dbReference type="InterPro" id="IPR029052">
    <property type="entry name" value="Metallo-depent_PP-like"/>
</dbReference>
<dbReference type="PANTHER" id="PTHR43143">
    <property type="entry name" value="METALLOPHOSPHOESTERASE, CALCINEURIN SUPERFAMILY"/>
    <property type="match status" value="1"/>
</dbReference>
<comment type="caution">
    <text evidence="3">The sequence shown here is derived from an EMBL/GenBank/DDBJ whole genome shotgun (WGS) entry which is preliminary data.</text>
</comment>
<feature type="domain" description="Calcineurin-like phosphoesterase" evidence="2">
    <location>
        <begin position="85"/>
        <end position="390"/>
    </location>
</feature>
<keyword evidence="1" id="KW-0732">Signal</keyword>